<dbReference type="CDD" id="cd06853">
    <property type="entry name" value="GT_WecA_like"/>
    <property type="match status" value="1"/>
</dbReference>
<dbReference type="AlphaFoldDB" id="A0A1V9EM85"/>
<keyword evidence="7" id="KW-0460">Magnesium</keyword>
<dbReference type="STRING" id="354355.SAMN05660816_01224"/>
<dbReference type="GO" id="GO:0046872">
    <property type="term" value="F:metal ion binding"/>
    <property type="evidence" value="ECO:0007669"/>
    <property type="project" value="UniProtKB-KW"/>
</dbReference>
<dbReference type="PROSITE" id="PS01348">
    <property type="entry name" value="MRAY_2"/>
    <property type="match status" value="1"/>
</dbReference>
<evidence type="ECO:0000256" key="2">
    <source>
        <dbReference type="ARBA" id="ARBA00022475"/>
    </source>
</evidence>
<evidence type="ECO:0000256" key="6">
    <source>
        <dbReference type="ARBA" id="ARBA00023136"/>
    </source>
</evidence>
<keyword evidence="2" id="KW-1003">Cell membrane</keyword>
<feature type="transmembrane region" description="Helical" evidence="8">
    <location>
        <begin position="6"/>
        <end position="26"/>
    </location>
</feature>
<feature type="transmembrane region" description="Helical" evidence="8">
    <location>
        <begin position="160"/>
        <end position="178"/>
    </location>
</feature>
<dbReference type="RefSeq" id="WP_081201073.1">
    <property type="nucleotide sequence ID" value="NZ_FOCZ01000002.1"/>
</dbReference>
<dbReference type="GO" id="GO:0016780">
    <property type="term" value="F:phosphotransferase activity, for other substituted phosphate groups"/>
    <property type="evidence" value="ECO:0007669"/>
    <property type="project" value="InterPro"/>
</dbReference>
<sequence>MFDVLFSIAISFAITFLAIPVIITVAEQKKLFDIPDERKVHQSPIPSLGGLGIFAGFMLACLIAIPYQSASDFQYYFAAAFVIFFLGLKDDILVISPIKKFIGQVLAAFLIIYKGNVQIKSMYGFLGIHELPEMFSLLLTYLTIIVIINSFNLIDGIDGLAGTLGLMASTVFGFYFLQVNMLPYSILAFSLAGSLMAFLIFNFQPAKIFMGDTGSLLIGLVNAILVVKFISVANQTDIAVPVIASPAISVAILVIPLMDTLRVFAIRAFHRRSPFSPDRNHIHHLLLDRGYSHRFITIALVSINMLFIVAAYAGRNLGCTWIILAILTIFFSGIAALYYTRPRARLYVAKTMEATDGELKSSKIVPLTTDTILEHKN</sequence>
<feature type="transmembrane region" description="Helical" evidence="8">
    <location>
        <begin position="73"/>
        <end position="89"/>
    </location>
</feature>
<feature type="transmembrane region" description="Helical" evidence="8">
    <location>
        <begin position="238"/>
        <end position="258"/>
    </location>
</feature>
<proteinExistence type="predicted"/>
<evidence type="ECO:0000256" key="8">
    <source>
        <dbReference type="SAM" id="Phobius"/>
    </source>
</evidence>
<evidence type="ECO:0000256" key="7">
    <source>
        <dbReference type="PIRSR" id="PIRSR600715-1"/>
    </source>
</evidence>
<comment type="cofactor">
    <cofactor evidence="7">
        <name>Mg(2+)</name>
        <dbReference type="ChEBI" id="CHEBI:18420"/>
    </cofactor>
</comment>
<comment type="subcellular location">
    <subcellularLocation>
        <location evidence="1">Cell membrane</location>
        <topology evidence="1">Multi-pass membrane protein</topology>
    </subcellularLocation>
</comment>
<evidence type="ECO:0000256" key="4">
    <source>
        <dbReference type="ARBA" id="ARBA00022692"/>
    </source>
</evidence>
<protein>
    <submittedName>
        <fullName evidence="9">Undecaprenyl-phosphate alpha-N-acetylglucosaminyl 1-phosphate transferase</fullName>
    </submittedName>
</protein>
<evidence type="ECO:0000256" key="3">
    <source>
        <dbReference type="ARBA" id="ARBA00022679"/>
    </source>
</evidence>
<dbReference type="InterPro" id="IPR018480">
    <property type="entry name" value="PNAcMuramoyl-5peptid_Trfase_CS"/>
</dbReference>
<keyword evidence="3 9" id="KW-0808">Transferase</keyword>
<dbReference type="OrthoDB" id="9783652at2"/>
<dbReference type="GO" id="GO:0044038">
    <property type="term" value="P:cell wall macromolecule biosynthetic process"/>
    <property type="evidence" value="ECO:0007669"/>
    <property type="project" value="TreeGrafter"/>
</dbReference>
<dbReference type="GO" id="GO:0071555">
    <property type="term" value="P:cell wall organization"/>
    <property type="evidence" value="ECO:0007669"/>
    <property type="project" value="TreeGrafter"/>
</dbReference>
<gene>
    <name evidence="9" type="ORF">A4H97_05985</name>
</gene>
<feature type="transmembrane region" description="Helical" evidence="8">
    <location>
        <begin position="320"/>
        <end position="340"/>
    </location>
</feature>
<keyword evidence="4 8" id="KW-0812">Transmembrane</keyword>
<feature type="transmembrane region" description="Helical" evidence="8">
    <location>
        <begin position="47"/>
        <end position="67"/>
    </location>
</feature>
<keyword evidence="10" id="KW-1185">Reference proteome</keyword>
<feature type="binding site" evidence="7">
    <location>
        <position position="152"/>
    </location>
    <ligand>
        <name>Mg(2+)</name>
        <dbReference type="ChEBI" id="CHEBI:18420"/>
    </ligand>
</feature>
<dbReference type="Proteomes" id="UP000192610">
    <property type="component" value="Unassembled WGS sequence"/>
</dbReference>
<feature type="transmembrane region" description="Helical" evidence="8">
    <location>
        <begin position="101"/>
        <end position="119"/>
    </location>
</feature>
<feature type="transmembrane region" description="Helical" evidence="8">
    <location>
        <begin position="295"/>
        <end position="314"/>
    </location>
</feature>
<feature type="transmembrane region" description="Helical" evidence="8">
    <location>
        <begin position="215"/>
        <end position="232"/>
    </location>
</feature>
<dbReference type="InterPro" id="IPR000715">
    <property type="entry name" value="Glycosyl_transferase_4"/>
</dbReference>
<evidence type="ECO:0000313" key="10">
    <source>
        <dbReference type="Proteomes" id="UP000192610"/>
    </source>
</evidence>
<evidence type="ECO:0000256" key="1">
    <source>
        <dbReference type="ARBA" id="ARBA00004651"/>
    </source>
</evidence>
<dbReference type="EMBL" id="LVXG01000023">
    <property type="protein sequence ID" value="OQP47064.1"/>
    <property type="molecule type" value="Genomic_DNA"/>
</dbReference>
<dbReference type="GO" id="GO:0009103">
    <property type="term" value="P:lipopolysaccharide biosynthetic process"/>
    <property type="evidence" value="ECO:0007669"/>
    <property type="project" value="TreeGrafter"/>
</dbReference>
<dbReference type="GO" id="GO:0005886">
    <property type="term" value="C:plasma membrane"/>
    <property type="evidence" value="ECO:0007669"/>
    <property type="project" value="UniProtKB-SubCell"/>
</dbReference>
<feature type="binding site" evidence="7">
    <location>
        <position position="212"/>
    </location>
    <ligand>
        <name>Mg(2+)</name>
        <dbReference type="ChEBI" id="CHEBI:18420"/>
    </ligand>
</feature>
<dbReference type="PANTHER" id="PTHR22926">
    <property type="entry name" value="PHOSPHO-N-ACETYLMURAMOYL-PENTAPEPTIDE-TRANSFERASE"/>
    <property type="match status" value="1"/>
</dbReference>
<dbReference type="Pfam" id="PF00953">
    <property type="entry name" value="Glycos_transf_4"/>
    <property type="match status" value="1"/>
</dbReference>
<evidence type="ECO:0000313" key="9">
    <source>
        <dbReference type="EMBL" id="OQP47064.1"/>
    </source>
</evidence>
<keyword evidence="5 8" id="KW-1133">Transmembrane helix</keyword>
<reference evidence="10" key="1">
    <citation type="submission" date="2016-04" db="EMBL/GenBank/DDBJ databases">
        <authorList>
            <person name="Chen L."/>
            <person name="Zhuang W."/>
            <person name="Wang G."/>
        </authorList>
    </citation>
    <scope>NUCLEOTIDE SEQUENCE [LARGE SCALE GENOMIC DNA]</scope>
    <source>
        <strain evidence="10">17621</strain>
    </source>
</reference>
<feature type="transmembrane region" description="Helical" evidence="8">
    <location>
        <begin position="184"/>
        <end position="203"/>
    </location>
</feature>
<accession>A0A1V9EM85</accession>
<name>A0A1V9EM85_9BACT</name>
<organism evidence="9 10">
    <name type="scientific">Niastella yeongjuensis</name>
    <dbReference type="NCBI Taxonomy" id="354355"/>
    <lineage>
        <taxon>Bacteria</taxon>
        <taxon>Pseudomonadati</taxon>
        <taxon>Bacteroidota</taxon>
        <taxon>Chitinophagia</taxon>
        <taxon>Chitinophagales</taxon>
        <taxon>Chitinophagaceae</taxon>
        <taxon>Niastella</taxon>
    </lineage>
</organism>
<comment type="caution">
    <text evidence="9">The sequence shown here is derived from an EMBL/GenBank/DDBJ whole genome shotgun (WGS) entry which is preliminary data.</text>
</comment>
<dbReference type="PANTHER" id="PTHR22926:SF3">
    <property type="entry name" value="UNDECAPRENYL-PHOSPHATE ALPHA-N-ACETYLGLUCOSAMINYL 1-PHOSPHATE TRANSFERASE"/>
    <property type="match status" value="1"/>
</dbReference>
<keyword evidence="6 8" id="KW-0472">Membrane</keyword>
<keyword evidence="7" id="KW-0479">Metal-binding</keyword>
<feature type="transmembrane region" description="Helical" evidence="8">
    <location>
        <begin position="134"/>
        <end position="153"/>
    </location>
</feature>
<evidence type="ECO:0000256" key="5">
    <source>
        <dbReference type="ARBA" id="ARBA00022989"/>
    </source>
</evidence>